<keyword evidence="2" id="KW-1185">Reference proteome</keyword>
<proteinExistence type="predicted"/>
<reference evidence="1 2" key="1">
    <citation type="submission" date="2023-10" db="EMBL/GenBank/DDBJ databases">
        <title>Rubellicoccus peritrichatus gen. nov., sp. nov., isolated from an algae of coral reef tank.</title>
        <authorList>
            <person name="Luo J."/>
        </authorList>
    </citation>
    <scope>NUCLEOTIDE SEQUENCE [LARGE SCALE GENOMIC DNA]</scope>
    <source>
        <strain evidence="1 2">CR14</strain>
    </source>
</reference>
<organism evidence="1 2">
    <name type="scientific">Rubellicoccus peritrichatus</name>
    <dbReference type="NCBI Taxonomy" id="3080537"/>
    <lineage>
        <taxon>Bacteria</taxon>
        <taxon>Pseudomonadati</taxon>
        <taxon>Verrucomicrobiota</taxon>
        <taxon>Opitutia</taxon>
        <taxon>Puniceicoccales</taxon>
        <taxon>Cerasicoccaceae</taxon>
        <taxon>Rubellicoccus</taxon>
    </lineage>
</organism>
<sequence length="192" mass="20699">MKNYLILLLLAVTGCSDNSSNDAKVSATEEGKSNKQIVANDGNSVGLFPMKAGKSTLEEVDQLGDFKKGQVWTYKTRKGEENSRITILRLEESPKVGGIVHIRVSGLKIPNPNEPDGFTEEAGHLPFSLKAATDSVREVESTAEVDQGYINGYEKWRSAFDQGKAGVFTTSVSDGIGFMAGTIQQANGKPNN</sequence>
<dbReference type="EMBL" id="CP136920">
    <property type="protein sequence ID" value="WOO42769.1"/>
    <property type="molecule type" value="Genomic_DNA"/>
</dbReference>
<name>A0AAQ3LIJ6_9BACT</name>
<dbReference type="RefSeq" id="WP_317835296.1">
    <property type="nucleotide sequence ID" value="NZ_CP136920.1"/>
</dbReference>
<gene>
    <name evidence="1" type="ORF">RZN69_06670</name>
</gene>
<evidence type="ECO:0008006" key="3">
    <source>
        <dbReference type="Google" id="ProtNLM"/>
    </source>
</evidence>
<evidence type="ECO:0000313" key="2">
    <source>
        <dbReference type="Proteomes" id="UP001304300"/>
    </source>
</evidence>
<evidence type="ECO:0000313" key="1">
    <source>
        <dbReference type="EMBL" id="WOO42769.1"/>
    </source>
</evidence>
<dbReference type="Proteomes" id="UP001304300">
    <property type="component" value="Chromosome"/>
</dbReference>
<dbReference type="KEGG" id="puo:RZN69_06670"/>
<protein>
    <recommendedName>
        <fullName evidence="3">Lipoprotein</fullName>
    </recommendedName>
</protein>
<dbReference type="AlphaFoldDB" id="A0AAQ3LIJ6"/>
<dbReference type="PROSITE" id="PS51257">
    <property type="entry name" value="PROKAR_LIPOPROTEIN"/>
    <property type="match status" value="1"/>
</dbReference>
<accession>A0AAQ3LIJ6</accession>